<reference evidence="2 3" key="1">
    <citation type="submission" date="2016-08" db="EMBL/GenBank/DDBJ databases">
        <title>A Parts List for Fungal Cellulosomes Revealed by Comparative Genomics.</title>
        <authorList>
            <consortium name="DOE Joint Genome Institute"/>
            <person name="Haitjema C.H."/>
            <person name="Gilmore S.P."/>
            <person name="Henske J.K."/>
            <person name="Solomon K.V."/>
            <person name="De Groot R."/>
            <person name="Kuo A."/>
            <person name="Mondo S.J."/>
            <person name="Salamov A.A."/>
            <person name="Labutti K."/>
            <person name="Zhao Z."/>
            <person name="Chiniquy J."/>
            <person name="Barry K."/>
            <person name="Brewer H.M."/>
            <person name="Purvine S.O."/>
            <person name="Wright A.T."/>
            <person name="Boxma B."/>
            <person name="Van Alen T."/>
            <person name="Hackstein J.H."/>
            <person name="Baker S.E."/>
            <person name="Grigoriev I.V."/>
            <person name="O'Malley M.A."/>
        </authorList>
    </citation>
    <scope>NUCLEOTIDE SEQUENCE [LARGE SCALE GENOMIC DNA]</scope>
    <source>
        <strain evidence="2 3">G1</strain>
    </source>
</reference>
<name>A0A1Y1YE03_9FUNG</name>
<accession>A0A1Y1YE03</accession>
<sequence length="487" mass="59207">MTNKIEINTELFYKELKKENCNPEILLSLSKEGIFLSEPLYKYDNIKYHEYVIDISLENSQFIKIFNECQYNRFKKLIKKYYYVSGKYVILPITYLVILDEFFIKLLWDEKDEHSKIFKEYNYNIILYYFCKYNLISENIFNVFKRRNLTIHELIFIYFHDYFFLNDKNVNLLSLKLLAEDTILINIIVDLFGRNKEILEYIVKHFVNEPVYCYSEYFRIPLYYPYEEIKEYSKKIFKPNYLKFKLNNNKDDKIESQINTLFSDNFMVVLTDSKYYRAEKMINKYLNKSYVLDCDLEKMTEEYRSLISFNKLIDERCIKNVWHGINNLHIFTKNLYSMNFDRDILYNEDEELYRENADNFKKVYLTNDNIDKIFDNLDYIFSISSEYLYNYIYFIMIKYCIIIMLIQKKSSKFLISNLIESLRLNDSQNILHKNGIINIRSSYTFDYQCILDDVIIGTLCSIKYHDFSKGAFRCYYDEDSSEYSDSD</sequence>
<evidence type="ECO:0000313" key="3">
    <source>
        <dbReference type="Proteomes" id="UP000193920"/>
    </source>
</evidence>
<keyword evidence="3" id="KW-1185">Reference proteome</keyword>
<evidence type="ECO:0000313" key="2">
    <source>
        <dbReference type="EMBL" id="ORX96175.1"/>
    </source>
</evidence>
<dbReference type="Proteomes" id="UP000193920">
    <property type="component" value="Unassembled WGS sequence"/>
</dbReference>
<evidence type="ECO:0000256" key="1">
    <source>
        <dbReference type="SAM" id="Phobius"/>
    </source>
</evidence>
<feature type="transmembrane region" description="Helical" evidence="1">
    <location>
        <begin position="387"/>
        <end position="406"/>
    </location>
</feature>
<organism evidence="2 3">
    <name type="scientific">Neocallimastix californiae</name>
    <dbReference type="NCBI Taxonomy" id="1754190"/>
    <lineage>
        <taxon>Eukaryota</taxon>
        <taxon>Fungi</taxon>
        <taxon>Fungi incertae sedis</taxon>
        <taxon>Chytridiomycota</taxon>
        <taxon>Chytridiomycota incertae sedis</taxon>
        <taxon>Neocallimastigomycetes</taxon>
        <taxon>Neocallimastigales</taxon>
        <taxon>Neocallimastigaceae</taxon>
        <taxon>Neocallimastix</taxon>
    </lineage>
</organism>
<keyword evidence="1" id="KW-1133">Transmembrane helix</keyword>
<dbReference type="EMBL" id="MCOG01000630">
    <property type="protein sequence ID" value="ORX96175.1"/>
    <property type="molecule type" value="Genomic_DNA"/>
</dbReference>
<dbReference type="AlphaFoldDB" id="A0A1Y1YE03"/>
<keyword evidence="1" id="KW-0812">Transmembrane</keyword>
<protein>
    <submittedName>
        <fullName evidence="2">Uncharacterized protein</fullName>
    </submittedName>
</protein>
<keyword evidence="1" id="KW-0472">Membrane</keyword>
<gene>
    <name evidence="2" type="ORF">LY90DRAFT_678922</name>
</gene>
<proteinExistence type="predicted"/>
<comment type="caution">
    <text evidence="2">The sequence shown here is derived from an EMBL/GenBank/DDBJ whole genome shotgun (WGS) entry which is preliminary data.</text>
</comment>